<dbReference type="InterPro" id="IPR021252">
    <property type="entry name" value="DUF2794"/>
</dbReference>
<protein>
    <submittedName>
        <fullName evidence="1">DUF2794 domain-containing protein</fullName>
    </submittedName>
</protein>
<reference evidence="1 2" key="1">
    <citation type="submission" date="2024-01" db="EMBL/GenBank/DDBJ databases">
        <title>New evidence supports the origin of RcGTA from prophage.</title>
        <authorList>
            <person name="Xu Y."/>
            <person name="Liu B."/>
            <person name="Chen F."/>
        </authorList>
    </citation>
    <scope>NUCLEOTIDE SEQUENCE [LARGE SCALE GENOMIC DNA]</scope>
    <source>
        <strain evidence="1 2">CBW1107-2</strain>
    </source>
</reference>
<gene>
    <name evidence="1" type="ORF">V1479_00080</name>
</gene>
<evidence type="ECO:0000313" key="2">
    <source>
        <dbReference type="Proteomes" id="UP001559025"/>
    </source>
</evidence>
<dbReference type="EMBL" id="JAZHFV010000001">
    <property type="protein sequence ID" value="MEX4005675.1"/>
    <property type="molecule type" value="Genomic_DNA"/>
</dbReference>
<comment type="caution">
    <text evidence="1">The sequence shown here is derived from an EMBL/GenBank/DDBJ whole genome shotgun (WGS) entry which is preliminary data.</text>
</comment>
<dbReference type="RefSeq" id="WP_173189137.1">
    <property type="nucleotide sequence ID" value="NZ_JABETK010000001.1"/>
</dbReference>
<dbReference type="Pfam" id="PF10984">
    <property type="entry name" value="DUF2794"/>
    <property type="match status" value="1"/>
</dbReference>
<accession>A0ABV3WM93</accession>
<proteinExistence type="predicted"/>
<sequence>MTDHGTGAEGKDDSAILIPLHERRRERDELPVTFHRRELDQILKIYGTMVAAGEWRDYAIDHLRDRAVFSVFRRTSEVPLYQIVKTPALARRQGAFSVVAASGMILKRGHELGRVLAVFDKPLKLVGT</sequence>
<dbReference type="Proteomes" id="UP001559025">
    <property type="component" value="Unassembled WGS sequence"/>
</dbReference>
<keyword evidence="2" id="KW-1185">Reference proteome</keyword>
<name>A0ABV3WM93_9HYPH</name>
<organism evidence="1 2">
    <name type="scientific">Neoaquamicrobium sediminum</name>
    <dbReference type="NCBI Taxonomy" id="1849104"/>
    <lineage>
        <taxon>Bacteria</taxon>
        <taxon>Pseudomonadati</taxon>
        <taxon>Pseudomonadota</taxon>
        <taxon>Alphaproteobacteria</taxon>
        <taxon>Hyphomicrobiales</taxon>
        <taxon>Phyllobacteriaceae</taxon>
        <taxon>Neoaquamicrobium</taxon>
    </lineage>
</organism>
<evidence type="ECO:0000313" key="1">
    <source>
        <dbReference type="EMBL" id="MEX4005675.1"/>
    </source>
</evidence>